<sequence length="402" mass="45746">MYGLPIVLLLALFVCAYILLRQKKSRGPQTYDVFLSFRGDDTRTSFTDHLYNGLEAAGFHVFRDNDALQPGEKIGKELVQAIRNCRIAIPIISENYAKSRWCLRELTEIMNCHNEHNKRVFPIFYKVNVLDLHGPSGHFAGDLSVHEAMWGNELPRWAKALTSVAWIRGWISQTIADGHDGKLVKMVVQRVSSELQTMWIERLPIFPMLMSNYHIRLAYGYFSEKKRGEVFLAFHGLDTRLGFAACLYSSLVGAGIRVLKDDHPYLIGTHLIHGIFNGIHHCKISIPILSVNFASSQWCLDDLAEMVDCKRKKGQKILPIFYKVKPSEVKKISDSFGTYMLKHREKVEPLVYGRWKRALVEIGSSKGLESKKVANGDEGELLKMVVEKVLMLLTNPQKLDPS</sequence>
<dbReference type="GO" id="GO:0061809">
    <property type="term" value="F:NAD+ nucleosidase activity, cyclic ADP-ribose generating"/>
    <property type="evidence" value="ECO:0007669"/>
    <property type="project" value="UniProtKB-EC"/>
</dbReference>
<comment type="catalytic activity">
    <reaction evidence="4">
        <text>NAD(+) + H2O = ADP-D-ribose + nicotinamide + H(+)</text>
        <dbReference type="Rhea" id="RHEA:16301"/>
        <dbReference type="ChEBI" id="CHEBI:15377"/>
        <dbReference type="ChEBI" id="CHEBI:15378"/>
        <dbReference type="ChEBI" id="CHEBI:17154"/>
        <dbReference type="ChEBI" id="CHEBI:57540"/>
        <dbReference type="ChEBI" id="CHEBI:57967"/>
        <dbReference type="EC" id="3.2.2.6"/>
    </reaction>
    <physiologicalReaction direction="left-to-right" evidence="4">
        <dbReference type="Rhea" id="RHEA:16302"/>
    </physiologicalReaction>
</comment>
<feature type="signal peptide" evidence="5">
    <location>
        <begin position="1"/>
        <end position="16"/>
    </location>
</feature>
<feature type="chain" id="PRO_5044874904" description="ADP-ribosyl cyclase/cyclic ADP-ribose hydrolase" evidence="5">
    <location>
        <begin position="17"/>
        <end position="402"/>
    </location>
</feature>
<keyword evidence="2" id="KW-0378">Hydrolase</keyword>
<dbReference type="EMBL" id="JBJKBG010000004">
    <property type="protein sequence ID" value="KAL3742302.1"/>
    <property type="molecule type" value="Genomic_DNA"/>
</dbReference>
<evidence type="ECO:0000313" key="7">
    <source>
        <dbReference type="EMBL" id="KAL3742302.1"/>
    </source>
</evidence>
<evidence type="ECO:0000256" key="4">
    <source>
        <dbReference type="ARBA" id="ARBA00047304"/>
    </source>
</evidence>
<evidence type="ECO:0000256" key="2">
    <source>
        <dbReference type="ARBA" id="ARBA00022801"/>
    </source>
</evidence>
<keyword evidence="5" id="KW-0732">Signal</keyword>
<evidence type="ECO:0000256" key="5">
    <source>
        <dbReference type="SAM" id="SignalP"/>
    </source>
</evidence>
<dbReference type="Pfam" id="PF01582">
    <property type="entry name" value="TIR"/>
    <property type="match status" value="2"/>
</dbReference>
<accession>A0ABD3KSD7</accession>
<dbReference type="InterPro" id="IPR000157">
    <property type="entry name" value="TIR_dom"/>
</dbReference>
<keyword evidence="8" id="KW-1185">Reference proteome</keyword>
<evidence type="ECO:0000256" key="3">
    <source>
        <dbReference type="ARBA" id="ARBA00023027"/>
    </source>
</evidence>
<dbReference type="FunFam" id="3.40.50.10140:FF:000007">
    <property type="entry name" value="Disease resistance protein (TIR-NBS-LRR class)"/>
    <property type="match status" value="1"/>
</dbReference>
<keyword evidence="3" id="KW-0520">NAD</keyword>
<dbReference type="AlphaFoldDB" id="A0ABD3KSD7"/>
<evidence type="ECO:0000313" key="8">
    <source>
        <dbReference type="Proteomes" id="UP001634007"/>
    </source>
</evidence>
<dbReference type="EC" id="3.2.2.6" evidence="1"/>
<reference evidence="7 8" key="1">
    <citation type="submission" date="2024-11" db="EMBL/GenBank/DDBJ databases">
        <title>Chromosome-level genome assembly of Eucalyptus globulus Labill. provides insights into its genome evolution.</title>
        <authorList>
            <person name="Li X."/>
        </authorList>
    </citation>
    <scope>NUCLEOTIDE SEQUENCE [LARGE SCALE GENOMIC DNA]</scope>
    <source>
        <strain evidence="7">CL2024</strain>
        <tissue evidence="7">Fresh tender leaves</tissue>
    </source>
</reference>
<dbReference type="PANTHER" id="PTHR32009">
    <property type="entry name" value="TMV RESISTANCE PROTEIN N-LIKE"/>
    <property type="match status" value="1"/>
</dbReference>
<dbReference type="SMART" id="SM00255">
    <property type="entry name" value="TIR"/>
    <property type="match status" value="2"/>
</dbReference>
<dbReference type="PROSITE" id="PS50104">
    <property type="entry name" value="TIR"/>
    <property type="match status" value="2"/>
</dbReference>
<dbReference type="InterPro" id="IPR035897">
    <property type="entry name" value="Toll_tir_struct_dom_sf"/>
</dbReference>
<dbReference type="PANTHER" id="PTHR32009:SF39">
    <property type="entry name" value="TIR DOMAIN-CONTAINING PROTEIN"/>
    <property type="match status" value="1"/>
</dbReference>
<comment type="caution">
    <text evidence="7">The sequence shown here is derived from an EMBL/GenBank/DDBJ whole genome shotgun (WGS) entry which is preliminary data.</text>
</comment>
<name>A0ABD3KSD7_EUCGL</name>
<organism evidence="7 8">
    <name type="scientific">Eucalyptus globulus</name>
    <name type="common">Tasmanian blue gum</name>
    <dbReference type="NCBI Taxonomy" id="34317"/>
    <lineage>
        <taxon>Eukaryota</taxon>
        <taxon>Viridiplantae</taxon>
        <taxon>Streptophyta</taxon>
        <taxon>Embryophyta</taxon>
        <taxon>Tracheophyta</taxon>
        <taxon>Spermatophyta</taxon>
        <taxon>Magnoliopsida</taxon>
        <taxon>eudicotyledons</taxon>
        <taxon>Gunneridae</taxon>
        <taxon>Pentapetalae</taxon>
        <taxon>rosids</taxon>
        <taxon>malvids</taxon>
        <taxon>Myrtales</taxon>
        <taxon>Myrtaceae</taxon>
        <taxon>Myrtoideae</taxon>
        <taxon>Eucalypteae</taxon>
        <taxon>Eucalyptus</taxon>
    </lineage>
</organism>
<dbReference type="SUPFAM" id="SSF52200">
    <property type="entry name" value="Toll/Interleukin receptor TIR domain"/>
    <property type="match status" value="2"/>
</dbReference>
<dbReference type="Proteomes" id="UP001634007">
    <property type="component" value="Unassembled WGS sequence"/>
</dbReference>
<evidence type="ECO:0000259" key="6">
    <source>
        <dbReference type="PROSITE" id="PS50104"/>
    </source>
</evidence>
<proteinExistence type="predicted"/>
<protein>
    <recommendedName>
        <fullName evidence="1">ADP-ribosyl cyclase/cyclic ADP-ribose hydrolase</fullName>
        <ecNumber evidence="1">3.2.2.6</ecNumber>
    </recommendedName>
</protein>
<gene>
    <name evidence="7" type="ORF">ACJRO7_017737</name>
</gene>
<feature type="domain" description="TIR" evidence="6">
    <location>
        <begin position="29"/>
        <end position="195"/>
    </location>
</feature>
<feature type="domain" description="TIR" evidence="6">
    <location>
        <begin position="226"/>
        <end position="393"/>
    </location>
</feature>
<evidence type="ECO:0000256" key="1">
    <source>
        <dbReference type="ARBA" id="ARBA00011982"/>
    </source>
</evidence>
<dbReference type="Gene3D" id="3.40.50.10140">
    <property type="entry name" value="Toll/interleukin-1 receptor homology (TIR) domain"/>
    <property type="match status" value="2"/>
</dbReference>